<dbReference type="Proteomes" id="UP000015354">
    <property type="component" value="Unassembled WGS sequence"/>
</dbReference>
<organism evidence="2 3">
    <name type="scientific">Strigomonas culicis</name>
    <dbReference type="NCBI Taxonomy" id="28005"/>
    <lineage>
        <taxon>Eukaryota</taxon>
        <taxon>Discoba</taxon>
        <taxon>Euglenozoa</taxon>
        <taxon>Kinetoplastea</taxon>
        <taxon>Metakinetoplastina</taxon>
        <taxon>Trypanosomatida</taxon>
        <taxon>Trypanosomatidae</taxon>
        <taxon>Strigomonadinae</taxon>
        <taxon>Strigomonas</taxon>
    </lineage>
</organism>
<protein>
    <submittedName>
        <fullName evidence="2">Uncharacterized protein</fullName>
    </submittedName>
</protein>
<dbReference type="EMBL" id="ATMH01010726">
    <property type="protein sequence ID" value="EPY17018.1"/>
    <property type="molecule type" value="Genomic_DNA"/>
</dbReference>
<reference evidence="2 3" key="1">
    <citation type="journal article" date="2013" name="PLoS ONE">
        <title>Predicting the Proteins of Angomonas deanei, Strigomonas culicis and Their Respective Endosymbionts Reveals New Aspects of the Trypanosomatidae Family.</title>
        <authorList>
            <person name="Motta M.C."/>
            <person name="Martins A.C."/>
            <person name="de Souza S.S."/>
            <person name="Catta-Preta C.M."/>
            <person name="Silva R."/>
            <person name="Klein C.C."/>
            <person name="de Almeida L.G."/>
            <person name="de Lima Cunha O."/>
            <person name="Ciapina L.P."/>
            <person name="Brocchi M."/>
            <person name="Colabardini A.C."/>
            <person name="de Araujo Lima B."/>
            <person name="Machado C.R."/>
            <person name="de Almeida Soares C.M."/>
            <person name="Probst C.M."/>
            <person name="de Menezes C.B."/>
            <person name="Thompson C.E."/>
            <person name="Bartholomeu D.C."/>
            <person name="Gradia D.F."/>
            <person name="Pavoni D.P."/>
            <person name="Grisard E.C."/>
            <person name="Fantinatti-Garboggini F."/>
            <person name="Marchini F.K."/>
            <person name="Rodrigues-Luiz G.F."/>
            <person name="Wagner G."/>
            <person name="Goldman G.H."/>
            <person name="Fietto J.L."/>
            <person name="Elias M.C."/>
            <person name="Goldman M.H."/>
            <person name="Sagot M.F."/>
            <person name="Pereira M."/>
            <person name="Stoco P.H."/>
            <person name="de Mendonca-Neto R.P."/>
            <person name="Teixeira S.M."/>
            <person name="Maciel T.E."/>
            <person name="de Oliveira Mendes T.A."/>
            <person name="Urmenyi T.P."/>
            <person name="de Souza W."/>
            <person name="Schenkman S."/>
            <person name="de Vasconcelos A.T."/>
        </authorList>
    </citation>
    <scope>NUCLEOTIDE SEQUENCE [LARGE SCALE GENOMIC DNA]</scope>
</reference>
<name>S9TL18_9TRYP</name>
<sequence length="129" mass="14693">MLRLAEYQQELVHIYGPAVRDILLDVFFDDGSDPVIELLKGEQLELREDRRGRARTEAPYSERELFDAWNDARASHLQRRGEDGMASRVSVPSGGDAHDEDAAVAALSRKREVLNRALDYCRNTKKCAY</sequence>
<accession>S9TL18</accession>
<dbReference type="AlphaFoldDB" id="S9TL18"/>
<dbReference type="OrthoDB" id="266685at2759"/>
<proteinExistence type="predicted"/>
<evidence type="ECO:0000313" key="3">
    <source>
        <dbReference type="Proteomes" id="UP000015354"/>
    </source>
</evidence>
<comment type="caution">
    <text evidence="2">The sequence shown here is derived from an EMBL/GenBank/DDBJ whole genome shotgun (WGS) entry which is preliminary data.</text>
</comment>
<feature type="region of interest" description="Disordered" evidence="1">
    <location>
        <begin position="78"/>
        <end position="100"/>
    </location>
</feature>
<keyword evidence="3" id="KW-1185">Reference proteome</keyword>
<gene>
    <name evidence="2" type="ORF">STCU_10862</name>
</gene>
<evidence type="ECO:0000313" key="2">
    <source>
        <dbReference type="EMBL" id="EPY17018.1"/>
    </source>
</evidence>
<evidence type="ECO:0000256" key="1">
    <source>
        <dbReference type="SAM" id="MobiDB-lite"/>
    </source>
</evidence>